<gene>
    <name evidence="1" type="ORF">PIB30_010657</name>
</gene>
<evidence type="ECO:0000313" key="2">
    <source>
        <dbReference type="Proteomes" id="UP001341840"/>
    </source>
</evidence>
<organism evidence="1 2">
    <name type="scientific">Stylosanthes scabra</name>
    <dbReference type="NCBI Taxonomy" id="79078"/>
    <lineage>
        <taxon>Eukaryota</taxon>
        <taxon>Viridiplantae</taxon>
        <taxon>Streptophyta</taxon>
        <taxon>Embryophyta</taxon>
        <taxon>Tracheophyta</taxon>
        <taxon>Spermatophyta</taxon>
        <taxon>Magnoliopsida</taxon>
        <taxon>eudicotyledons</taxon>
        <taxon>Gunneridae</taxon>
        <taxon>Pentapetalae</taxon>
        <taxon>rosids</taxon>
        <taxon>fabids</taxon>
        <taxon>Fabales</taxon>
        <taxon>Fabaceae</taxon>
        <taxon>Papilionoideae</taxon>
        <taxon>50 kb inversion clade</taxon>
        <taxon>dalbergioids sensu lato</taxon>
        <taxon>Dalbergieae</taxon>
        <taxon>Pterocarpus clade</taxon>
        <taxon>Stylosanthes</taxon>
    </lineage>
</organism>
<name>A0ABU6V6B3_9FABA</name>
<comment type="caution">
    <text evidence="1">The sequence shown here is derived from an EMBL/GenBank/DDBJ whole genome shotgun (WGS) entry which is preliminary data.</text>
</comment>
<evidence type="ECO:0000313" key="1">
    <source>
        <dbReference type="EMBL" id="MED6168325.1"/>
    </source>
</evidence>
<proteinExistence type="predicted"/>
<dbReference type="Proteomes" id="UP001341840">
    <property type="component" value="Unassembled WGS sequence"/>
</dbReference>
<protein>
    <submittedName>
        <fullName evidence="1">Uncharacterized protein</fullName>
    </submittedName>
</protein>
<reference evidence="1 2" key="1">
    <citation type="journal article" date="2023" name="Plants (Basel)">
        <title>Bridging the Gap: Combining Genomics and Transcriptomics Approaches to Understand Stylosanthes scabra, an Orphan Legume from the Brazilian Caatinga.</title>
        <authorList>
            <person name="Ferreira-Neto J.R.C."/>
            <person name="da Silva M.D."/>
            <person name="Binneck E."/>
            <person name="de Melo N.F."/>
            <person name="da Silva R.H."/>
            <person name="de Melo A.L.T.M."/>
            <person name="Pandolfi V."/>
            <person name="Bustamante F.O."/>
            <person name="Brasileiro-Vidal A.C."/>
            <person name="Benko-Iseppon A.M."/>
        </authorList>
    </citation>
    <scope>NUCLEOTIDE SEQUENCE [LARGE SCALE GENOMIC DNA]</scope>
    <source>
        <tissue evidence="1">Leaves</tissue>
    </source>
</reference>
<keyword evidence="2" id="KW-1185">Reference proteome</keyword>
<accession>A0ABU6V6B3</accession>
<dbReference type="EMBL" id="JASCZI010151060">
    <property type="protein sequence ID" value="MED6168325.1"/>
    <property type="molecule type" value="Genomic_DNA"/>
</dbReference>
<sequence>MGRVWVLIGPLHAPPRPTTGRFDTCSRLDLQNNQCKPVWTGRGQQPLKHFILTNLTLTSPHRAAVTCRPSPCSTVLTSPSLVTVLHRHRAVTHLHLYVVTARVGPPSSVVPSPFPSQRPSTRHGVTIPAPCFSWYWVVT</sequence>